<evidence type="ECO:0000256" key="2">
    <source>
        <dbReference type="SAM" id="MobiDB-lite"/>
    </source>
</evidence>
<evidence type="ECO:0000259" key="4">
    <source>
        <dbReference type="Pfam" id="PF11611"/>
    </source>
</evidence>
<keyword evidence="7" id="KW-1185">Reference proteome</keyword>
<feature type="domain" description="DUF4352" evidence="4">
    <location>
        <begin position="187"/>
        <end position="271"/>
    </location>
</feature>
<evidence type="ECO:0000313" key="6">
    <source>
        <dbReference type="EMBL" id="MFF8274961.1"/>
    </source>
</evidence>
<feature type="compositionally biased region" description="Pro residues" evidence="2">
    <location>
        <begin position="13"/>
        <end position="30"/>
    </location>
</feature>
<keyword evidence="3" id="KW-1133">Transmembrane helix</keyword>
<feature type="compositionally biased region" description="Low complexity" evidence="2">
    <location>
        <begin position="131"/>
        <end position="144"/>
    </location>
</feature>
<evidence type="ECO:0000313" key="7">
    <source>
        <dbReference type="Proteomes" id="UP001603013"/>
    </source>
</evidence>
<dbReference type="EMBL" id="JBIBSM010000001">
    <property type="protein sequence ID" value="MFF8274961.1"/>
    <property type="molecule type" value="Genomic_DNA"/>
</dbReference>
<comment type="caution">
    <text evidence="6">The sequence shown here is derived from an EMBL/GenBank/DDBJ whole genome shotgun (WGS) entry which is preliminary data.</text>
</comment>
<evidence type="ECO:0000256" key="1">
    <source>
        <dbReference type="ARBA" id="ARBA00022729"/>
    </source>
</evidence>
<dbReference type="Proteomes" id="UP001603013">
    <property type="component" value="Unassembled WGS sequence"/>
</dbReference>
<gene>
    <name evidence="6" type="ORF">ACF05T_02410</name>
</gene>
<feature type="transmembrane region" description="Helical" evidence="3">
    <location>
        <begin position="35"/>
        <end position="53"/>
    </location>
</feature>
<reference evidence="6 7" key="1">
    <citation type="submission" date="2024-10" db="EMBL/GenBank/DDBJ databases">
        <title>The Natural Products Discovery Center: Release of the First 8490 Sequenced Strains for Exploring Actinobacteria Biosynthetic Diversity.</title>
        <authorList>
            <person name="Kalkreuter E."/>
            <person name="Kautsar S.A."/>
            <person name="Yang D."/>
            <person name="Bader C.D."/>
            <person name="Teijaro C.N."/>
            <person name="Fluegel L."/>
            <person name="Davis C.M."/>
            <person name="Simpson J.R."/>
            <person name="Lauterbach L."/>
            <person name="Steele A.D."/>
            <person name="Gui C."/>
            <person name="Meng S."/>
            <person name="Li G."/>
            <person name="Viehrig K."/>
            <person name="Ye F."/>
            <person name="Su P."/>
            <person name="Kiefer A.F."/>
            <person name="Nichols A."/>
            <person name="Cepeda A.J."/>
            <person name="Yan W."/>
            <person name="Fan B."/>
            <person name="Jiang Y."/>
            <person name="Adhikari A."/>
            <person name="Zheng C.-J."/>
            <person name="Schuster L."/>
            <person name="Cowan T.M."/>
            <person name="Smanski M.J."/>
            <person name="Chevrette M.G."/>
            <person name="De Carvalho L.P.S."/>
            <person name="Shen B."/>
        </authorList>
    </citation>
    <scope>NUCLEOTIDE SEQUENCE [LARGE SCALE GENOMIC DNA]</scope>
    <source>
        <strain evidence="6 7">NPDC015755</strain>
    </source>
</reference>
<keyword evidence="1" id="KW-0732">Signal</keyword>
<name>A0ABW6Y5V1_9ACTN</name>
<proteinExistence type="predicted"/>
<organism evidence="6 7">
    <name type="scientific">Streptomyces lateritius</name>
    <dbReference type="NCBI Taxonomy" id="67313"/>
    <lineage>
        <taxon>Bacteria</taxon>
        <taxon>Bacillati</taxon>
        <taxon>Actinomycetota</taxon>
        <taxon>Actinomycetes</taxon>
        <taxon>Kitasatosporales</taxon>
        <taxon>Streptomycetaceae</taxon>
        <taxon>Streptomyces</taxon>
    </lineage>
</organism>
<dbReference type="RefSeq" id="WP_391932732.1">
    <property type="nucleotide sequence ID" value="NZ_JBIBSM010000001.1"/>
</dbReference>
<keyword evidence="3" id="KW-0472">Membrane</keyword>
<dbReference type="InterPro" id="IPR029051">
    <property type="entry name" value="DUF4352"/>
</dbReference>
<protein>
    <submittedName>
        <fullName evidence="6">DUF4190 domain-containing protein</fullName>
    </submittedName>
</protein>
<dbReference type="InterPro" id="IPR025241">
    <property type="entry name" value="DUF4190"/>
</dbReference>
<feature type="transmembrane region" description="Helical" evidence="3">
    <location>
        <begin position="88"/>
        <end position="109"/>
    </location>
</feature>
<dbReference type="InterPro" id="IPR029050">
    <property type="entry name" value="Immunoprotect_excell_Ig-like"/>
</dbReference>
<feature type="domain" description="DUF4190" evidence="5">
    <location>
        <begin position="36"/>
        <end position="105"/>
    </location>
</feature>
<evidence type="ECO:0000256" key="3">
    <source>
        <dbReference type="SAM" id="Phobius"/>
    </source>
</evidence>
<dbReference type="Gene3D" id="2.60.40.1240">
    <property type="match status" value="1"/>
</dbReference>
<dbReference type="Pfam" id="PF11611">
    <property type="entry name" value="DUF4352"/>
    <property type="match status" value="1"/>
</dbReference>
<dbReference type="Pfam" id="PF13828">
    <property type="entry name" value="DUF4190"/>
    <property type="match status" value="1"/>
</dbReference>
<feature type="region of interest" description="Disordered" evidence="2">
    <location>
        <begin position="117"/>
        <end position="163"/>
    </location>
</feature>
<feature type="region of interest" description="Disordered" evidence="2">
    <location>
        <begin position="1"/>
        <end position="30"/>
    </location>
</feature>
<keyword evidence="3" id="KW-0812">Transmembrane</keyword>
<sequence length="286" mass="29528">MTMPTNAPGQNPWGPPPTGMPGAPQPPFPQQPRNGLGIAALVTGIVGLIFGIIPFLFWLGAILGVLALVFGIVGHGRARKGEATNKGVALAGIVLGAVTLVVSIAWVILLATAANGAEDDTDGETRRQEKASTAPSEPGPTSEPTEAEPTETAPPALAFGQTHTYPDGVKVTVSKPRAYKPDQFAAGHTKGNSAFQVTVTIVNGSKKALDVTTALPDATDAEGSPADPVFDGSDATEMFRGTVLPGKQAKSDFAFSLSPGADGEMQLEMAAKILEYEDVIWTGKTT</sequence>
<evidence type="ECO:0000259" key="5">
    <source>
        <dbReference type="Pfam" id="PF13828"/>
    </source>
</evidence>
<accession>A0ABW6Y5V1</accession>